<dbReference type="EMBL" id="JAGTXO010000007">
    <property type="protein sequence ID" value="KAG8466715.1"/>
    <property type="molecule type" value="Genomic_DNA"/>
</dbReference>
<accession>A0A8J6CEA4</accession>
<dbReference type="InterPro" id="IPR032675">
    <property type="entry name" value="LRR_dom_sf"/>
</dbReference>
<reference evidence="4" key="1">
    <citation type="submission" date="2021-05" db="EMBL/GenBank/DDBJ databases">
        <title>The genome of the haptophyte Pavlova lutheri (Diacronema luteri, Pavlovales) - a model for lipid biosynthesis in eukaryotic algae.</title>
        <authorList>
            <person name="Hulatt C.J."/>
            <person name="Posewitz M.C."/>
        </authorList>
    </citation>
    <scope>NUCLEOTIDE SEQUENCE</scope>
    <source>
        <strain evidence="4">NIVA-4/92</strain>
    </source>
</reference>
<protein>
    <recommendedName>
        <fullName evidence="6">F-box domain-containing protein</fullName>
    </recommendedName>
</protein>
<dbReference type="OrthoDB" id="120976at2759"/>
<dbReference type="AlphaFoldDB" id="A0A8J6CEA4"/>
<evidence type="ECO:0000313" key="4">
    <source>
        <dbReference type="EMBL" id="KAG8466715.1"/>
    </source>
</evidence>
<keyword evidence="5" id="KW-1185">Reference proteome</keyword>
<proteinExistence type="predicted"/>
<evidence type="ECO:0000256" key="2">
    <source>
        <dbReference type="ARBA" id="ARBA00022614"/>
    </source>
</evidence>
<sequence length="473" mass="48380">MHAGAPLSKRVTGARCALAAELVGVTPVNSPPRAAGGPAASARPAILADADVLKHIYSFLPAETALEHMLVCREFLRVLSSTVTHLTLSPAAPVEGLLARFANATHVVVVGMHCAVGLRAGARAHADACLVSRLCDALQRCANVQSLDLTRCSPCDGAVAHLCAALPRCAALRGLTLDQWTAPTADAAISLCAALSAVPHLSELSLAMARVRAVQHALVPMLPRYEQLSAIDLSLNGLGAPGAALLRAALPGCAALHSLNLAANAFADVGVEALACALPLCPSLTDLNLSANGVTVAGARALATFMPACLALRHLWLGLNAIGSRGVEHLAAILPCCRKLIELDISSNQLPADAISILVPACFQSPALMLLDARRNDHASSDKASADFVKAVASTRAHGEDAPACEYPAWRLGTVRMLVDAHLSPDVLLAVCRGHGSARASGARVNGGEEGSAMGFLHGGADAAGGPADASHA</sequence>
<dbReference type="GO" id="GO:0048471">
    <property type="term" value="C:perinuclear region of cytoplasm"/>
    <property type="evidence" value="ECO:0007669"/>
    <property type="project" value="TreeGrafter"/>
</dbReference>
<organism evidence="4 5">
    <name type="scientific">Diacronema lutheri</name>
    <name type="common">Unicellular marine alga</name>
    <name type="synonym">Monochrysis lutheri</name>
    <dbReference type="NCBI Taxonomy" id="2081491"/>
    <lineage>
        <taxon>Eukaryota</taxon>
        <taxon>Haptista</taxon>
        <taxon>Haptophyta</taxon>
        <taxon>Pavlovophyceae</taxon>
        <taxon>Pavlovales</taxon>
        <taxon>Pavlovaceae</taxon>
        <taxon>Diacronema</taxon>
    </lineage>
</organism>
<evidence type="ECO:0008006" key="6">
    <source>
        <dbReference type="Google" id="ProtNLM"/>
    </source>
</evidence>
<evidence type="ECO:0000256" key="1">
    <source>
        <dbReference type="ARBA" id="ARBA00022468"/>
    </source>
</evidence>
<evidence type="ECO:0000313" key="5">
    <source>
        <dbReference type="Proteomes" id="UP000751190"/>
    </source>
</evidence>
<dbReference type="GO" id="GO:0005829">
    <property type="term" value="C:cytosol"/>
    <property type="evidence" value="ECO:0007669"/>
    <property type="project" value="TreeGrafter"/>
</dbReference>
<evidence type="ECO:0000256" key="3">
    <source>
        <dbReference type="ARBA" id="ARBA00022737"/>
    </source>
</evidence>
<name>A0A8J6CEA4_DIALT</name>
<dbReference type="GO" id="GO:0005634">
    <property type="term" value="C:nucleus"/>
    <property type="evidence" value="ECO:0007669"/>
    <property type="project" value="TreeGrafter"/>
</dbReference>
<dbReference type="PANTHER" id="PTHR24113">
    <property type="entry name" value="RAN GTPASE-ACTIVATING PROTEIN 1"/>
    <property type="match status" value="1"/>
</dbReference>
<gene>
    <name evidence="4" type="ORF">KFE25_008094</name>
</gene>
<dbReference type="SUPFAM" id="SSF52047">
    <property type="entry name" value="RNI-like"/>
    <property type="match status" value="1"/>
</dbReference>
<dbReference type="Proteomes" id="UP000751190">
    <property type="component" value="Unassembled WGS sequence"/>
</dbReference>
<keyword evidence="3" id="KW-0677">Repeat</keyword>
<dbReference type="Gene3D" id="3.80.10.10">
    <property type="entry name" value="Ribonuclease Inhibitor"/>
    <property type="match status" value="3"/>
</dbReference>
<dbReference type="PANTHER" id="PTHR24113:SF12">
    <property type="entry name" value="RAN GTPASE-ACTIVATING PROTEIN 1"/>
    <property type="match status" value="1"/>
</dbReference>
<dbReference type="Pfam" id="PF13516">
    <property type="entry name" value="LRR_6"/>
    <property type="match status" value="2"/>
</dbReference>
<dbReference type="InterPro" id="IPR027038">
    <property type="entry name" value="RanGap"/>
</dbReference>
<comment type="caution">
    <text evidence="4">The sequence shown here is derived from an EMBL/GenBank/DDBJ whole genome shotgun (WGS) entry which is preliminary data.</text>
</comment>
<dbReference type="SMART" id="SM00368">
    <property type="entry name" value="LRR_RI"/>
    <property type="match status" value="5"/>
</dbReference>
<dbReference type="GO" id="GO:0006913">
    <property type="term" value="P:nucleocytoplasmic transport"/>
    <property type="evidence" value="ECO:0007669"/>
    <property type="project" value="TreeGrafter"/>
</dbReference>
<keyword evidence="1" id="KW-0343">GTPase activation</keyword>
<dbReference type="GO" id="GO:0005096">
    <property type="term" value="F:GTPase activator activity"/>
    <property type="evidence" value="ECO:0007669"/>
    <property type="project" value="UniProtKB-KW"/>
</dbReference>
<dbReference type="InterPro" id="IPR001611">
    <property type="entry name" value="Leu-rich_rpt"/>
</dbReference>
<keyword evidence="2" id="KW-0433">Leucine-rich repeat</keyword>
<dbReference type="GO" id="GO:0031267">
    <property type="term" value="F:small GTPase binding"/>
    <property type="evidence" value="ECO:0007669"/>
    <property type="project" value="TreeGrafter"/>
</dbReference>